<organism evidence="1 2">
    <name type="scientific">Solilutibacter tolerans</name>
    <dbReference type="NCBI Taxonomy" id="1604334"/>
    <lineage>
        <taxon>Bacteria</taxon>
        <taxon>Pseudomonadati</taxon>
        <taxon>Pseudomonadota</taxon>
        <taxon>Gammaproteobacteria</taxon>
        <taxon>Lysobacterales</taxon>
        <taxon>Lysobacteraceae</taxon>
        <taxon>Solilutibacter</taxon>
    </lineage>
</organism>
<dbReference type="EMBL" id="FTLW01000009">
    <property type="protein sequence ID" value="SIR14453.1"/>
    <property type="molecule type" value="Genomic_DNA"/>
</dbReference>
<dbReference type="Proteomes" id="UP000241788">
    <property type="component" value="Unassembled WGS sequence"/>
</dbReference>
<accession>A0A1N6YIQ2</accession>
<evidence type="ECO:0000313" key="2">
    <source>
        <dbReference type="Proteomes" id="UP000241788"/>
    </source>
</evidence>
<keyword evidence="2" id="KW-1185">Reference proteome</keyword>
<dbReference type="RefSeq" id="WP_076588672.1">
    <property type="nucleotide sequence ID" value="NZ_FTLW01000009.1"/>
</dbReference>
<evidence type="ECO:0008006" key="3">
    <source>
        <dbReference type="Google" id="ProtNLM"/>
    </source>
</evidence>
<dbReference type="InterPro" id="IPR014519">
    <property type="entry name" value="UCP024492"/>
</dbReference>
<gene>
    <name evidence="1" type="ORF">SAMN05421546_2480</name>
</gene>
<proteinExistence type="predicted"/>
<dbReference type="PANTHER" id="PTHR39337:SF1">
    <property type="entry name" value="BLR5642 PROTEIN"/>
    <property type="match status" value="1"/>
</dbReference>
<dbReference type="STRING" id="1604334.SAMN05421546_2480"/>
<dbReference type="PANTHER" id="PTHR39337">
    <property type="entry name" value="BLR5642 PROTEIN"/>
    <property type="match status" value="1"/>
</dbReference>
<name>A0A1N6YIQ2_9GAMM</name>
<dbReference type="AlphaFoldDB" id="A0A1N6YIQ2"/>
<dbReference type="Pfam" id="PF04343">
    <property type="entry name" value="DUF488"/>
    <property type="match status" value="1"/>
</dbReference>
<dbReference type="PIRSF" id="PIRSF024492">
    <property type="entry name" value="UCP024492"/>
    <property type="match status" value="1"/>
</dbReference>
<evidence type="ECO:0000313" key="1">
    <source>
        <dbReference type="EMBL" id="SIR14453.1"/>
    </source>
</evidence>
<dbReference type="InterPro" id="IPR007438">
    <property type="entry name" value="DUF488"/>
</dbReference>
<reference evidence="2" key="1">
    <citation type="submission" date="2017-01" db="EMBL/GenBank/DDBJ databases">
        <authorList>
            <person name="Varghese N."/>
            <person name="Submissions S."/>
        </authorList>
    </citation>
    <scope>NUCLEOTIDE SEQUENCE [LARGE SCALE GENOMIC DNA]</scope>
    <source>
        <strain evidence="2">UM1</strain>
    </source>
</reference>
<sequence>MTHPIFSIGYGNRSWSQFSSLLRERNCDYLIDVRSNPYSKFNPGFSQQPLRTAALADKIRYVFMGDLLGGKPSRAEDYLPDGRVDYIRLAESPAFQQGLARLRSAHSQSFCVCLMCSELRPEECHRCKLIGEELAQLSIDVVHIDEKGHNIPQAEVIRRLDGGQNDFFGIPQKLTTSRGAYRK</sequence>
<protein>
    <recommendedName>
        <fullName evidence="3">DUF488 domain-containing protein</fullName>
    </recommendedName>
</protein>
<dbReference type="OrthoDB" id="9789109at2"/>